<feature type="compositionally biased region" description="Polar residues" evidence="1">
    <location>
        <begin position="313"/>
        <end position="325"/>
    </location>
</feature>
<feature type="compositionally biased region" description="Acidic residues" evidence="1">
    <location>
        <begin position="74"/>
        <end position="86"/>
    </location>
</feature>
<comment type="caution">
    <text evidence="2">The sequence shown here is derived from an EMBL/GenBank/DDBJ whole genome shotgun (WGS) entry which is preliminary data.</text>
</comment>
<protein>
    <submittedName>
        <fullName evidence="2">Uncharacterized protein</fullName>
    </submittedName>
</protein>
<dbReference type="RefSeq" id="XP_043005962.1">
    <property type="nucleotide sequence ID" value="XM_043156177.1"/>
</dbReference>
<name>A0A9P7UP99_9AGAR</name>
<dbReference type="EMBL" id="CM032187">
    <property type="protein sequence ID" value="KAG7089492.1"/>
    <property type="molecule type" value="Genomic_DNA"/>
</dbReference>
<feature type="region of interest" description="Disordered" evidence="1">
    <location>
        <begin position="527"/>
        <end position="562"/>
    </location>
</feature>
<sequence length="628" mass="70107">MALPYSEHPPRFVVRRKRKRQTYIDPCLGFDVGLLPNDPNAADETLMLAPNHDDIPKETAELKSNPPELPTIETLEDSVGDSEDTVESPKQPTEISVDSFLRSRNKSIPKPYPTFKLKVKQLTTTSDDFQPPPPPKHTTRRRQLRICSPPSEPVDQLFSDSENDSVIRKKPRVIFNRQKKVSFAQRLLQAAVVSEVDPIDVLLPEADGVELRNSLSFITEKYPNQVETQAPYRSKRRRWSLIDPRKRDSGQRRFCSFSSRTNGGETKPLTRWLTEISTTSNGDEDCRSVSKKTEVETAKVLQRVGKKRKKNSTVDLRQPQTQTPLSFVPLQEAESRLMDRKKRKDQLISKDGVSSGKRNTLDLTMVPTLSKPTPSSPLSDAATHSDSSHTRHIIQSLLQPACPQSPTAATDSAPPVSPAHDHENEHTQQNSIPAHAPAALLTPVVLSIAPPFLPPVAATILGINRSSTGLDSNRSMQIQGSLSAIPLPPSTLSSPSPETQMPLPRFLPHRPLSSYFDEFFKTAKDVNHNQDTEPVRTRRRGRQQPTVTTSSRSGLTTKSTEPMFDNSELVPRIEPEPEPDMDVLETIISRSSSQYEVILSGSPLPLPERRPNTAVRRSMAGLRAFYDV</sequence>
<evidence type="ECO:0000256" key="1">
    <source>
        <dbReference type="SAM" id="MobiDB-lite"/>
    </source>
</evidence>
<dbReference type="OrthoDB" id="3067135at2759"/>
<feature type="region of interest" description="Disordered" evidence="1">
    <location>
        <begin position="56"/>
        <end position="99"/>
    </location>
</feature>
<dbReference type="Proteomes" id="UP001049176">
    <property type="component" value="Chromosome 7"/>
</dbReference>
<reference evidence="2" key="1">
    <citation type="journal article" date="2021" name="Genome Biol. Evol.">
        <title>The assembled and annotated genome of the fairy-ring fungus Marasmius oreades.</title>
        <authorList>
            <person name="Hiltunen M."/>
            <person name="Ament-Velasquez S.L."/>
            <person name="Johannesson H."/>
        </authorList>
    </citation>
    <scope>NUCLEOTIDE SEQUENCE</scope>
    <source>
        <strain evidence="2">03SP1</strain>
    </source>
</reference>
<dbReference type="KEGG" id="more:E1B28_011172"/>
<dbReference type="AlphaFoldDB" id="A0A9P7UP99"/>
<organism evidence="2 3">
    <name type="scientific">Marasmius oreades</name>
    <name type="common">fairy-ring Marasmius</name>
    <dbReference type="NCBI Taxonomy" id="181124"/>
    <lineage>
        <taxon>Eukaryota</taxon>
        <taxon>Fungi</taxon>
        <taxon>Dikarya</taxon>
        <taxon>Basidiomycota</taxon>
        <taxon>Agaricomycotina</taxon>
        <taxon>Agaricomycetes</taxon>
        <taxon>Agaricomycetidae</taxon>
        <taxon>Agaricales</taxon>
        <taxon>Marasmiineae</taxon>
        <taxon>Marasmiaceae</taxon>
        <taxon>Marasmius</taxon>
    </lineage>
</organism>
<accession>A0A9P7UP99</accession>
<feature type="compositionally biased region" description="Polar residues" evidence="1">
    <location>
        <begin position="396"/>
        <end position="410"/>
    </location>
</feature>
<evidence type="ECO:0000313" key="3">
    <source>
        <dbReference type="Proteomes" id="UP001049176"/>
    </source>
</evidence>
<feature type="region of interest" description="Disordered" evidence="1">
    <location>
        <begin position="123"/>
        <end position="143"/>
    </location>
</feature>
<feature type="compositionally biased region" description="Polar residues" evidence="1">
    <location>
        <begin position="543"/>
        <end position="560"/>
    </location>
</feature>
<evidence type="ECO:0000313" key="2">
    <source>
        <dbReference type="EMBL" id="KAG7089492.1"/>
    </source>
</evidence>
<feature type="compositionally biased region" description="Basic and acidic residues" evidence="1">
    <location>
        <begin position="527"/>
        <end position="536"/>
    </location>
</feature>
<feature type="compositionally biased region" description="Low complexity" evidence="1">
    <location>
        <begin position="367"/>
        <end position="379"/>
    </location>
</feature>
<dbReference type="GeneID" id="66080247"/>
<feature type="region of interest" description="Disordered" evidence="1">
    <location>
        <begin position="304"/>
        <end position="431"/>
    </location>
</feature>
<keyword evidence="3" id="KW-1185">Reference proteome</keyword>
<proteinExistence type="predicted"/>
<gene>
    <name evidence="2" type="ORF">E1B28_011172</name>
</gene>